<evidence type="ECO:0000313" key="2">
    <source>
        <dbReference type="Proteomes" id="UP001065593"/>
    </source>
</evidence>
<name>A0ABQ5NLY3_9BACI</name>
<evidence type="ECO:0000313" key="1">
    <source>
        <dbReference type="EMBL" id="GLC89368.1"/>
    </source>
</evidence>
<comment type="caution">
    <text evidence="1">The sequence shown here is derived from an EMBL/GenBank/DDBJ whole genome shotgun (WGS) entry which is preliminary data.</text>
</comment>
<organism evidence="1 2">
    <name type="scientific">Lysinibacillus piscis</name>
    <dbReference type="NCBI Taxonomy" id="2518931"/>
    <lineage>
        <taxon>Bacteria</taxon>
        <taxon>Bacillati</taxon>
        <taxon>Bacillota</taxon>
        <taxon>Bacilli</taxon>
        <taxon>Bacillales</taxon>
        <taxon>Bacillaceae</taxon>
        <taxon>Lysinibacillus</taxon>
    </lineage>
</organism>
<sequence length="100" mass="11570">MKPAIRLAQIICDTPNWEQNPQLVLEVQKLRKQVNEKIPRGPKATYQYKMYKDDELVFSGSMVELSKFIGLGKTTIYQRCVEGTVINGVRIERQVKVSER</sequence>
<reference evidence="1" key="1">
    <citation type="submission" date="2022-08" db="EMBL/GenBank/DDBJ databases">
        <title>Draft genome sequence of Lysinibacillus sp. strain KH24.</title>
        <authorList>
            <person name="Kanbe H."/>
            <person name="Itoh H."/>
        </authorList>
    </citation>
    <scope>NUCLEOTIDE SEQUENCE</scope>
    <source>
        <strain evidence="1">KH24</strain>
    </source>
</reference>
<gene>
    <name evidence="1" type="ORF">LYSBPC_24950</name>
</gene>
<dbReference type="Proteomes" id="UP001065593">
    <property type="component" value="Unassembled WGS sequence"/>
</dbReference>
<proteinExistence type="predicted"/>
<dbReference type="EMBL" id="BRZA01000002">
    <property type="protein sequence ID" value="GLC89368.1"/>
    <property type="molecule type" value="Genomic_DNA"/>
</dbReference>
<dbReference type="RefSeq" id="WP_264989100.1">
    <property type="nucleotide sequence ID" value="NZ_BRZA01000002.1"/>
</dbReference>
<keyword evidence="2" id="KW-1185">Reference proteome</keyword>
<protein>
    <submittedName>
        <fullName evidence="1">Uncharacterized protein</fullName>
    </submittedName>
</protein>
<accession>A0ABQ5NLY3</accession>